<comment type="caution">
    <text evidence="2">The sequence shown here is derived from an EMBL/GenBank/DDBJ whole genome shotgun (WGS) entry which is preliminary data.</text>
</comment>
<evidence type="ECO:0008006" key="4">
    <source>
        <dbReference type="Google" id="ProtNLM"/>
    </source>
</evidence>
<dbReference type="InterPro" id="IPR031612">
    <property type="entry name" value="Phage_holin_Dp1"/>
</dbReference>
<evidence type="ECO:0000256" key="1">
    <source>
        <dbReference type="SAM" id="Phobius"/>
    </source>
</evidence>
<dbReference type="Proteomes" id="UP000287239">
    <property type="component" value="Unassembled WGS sequence"/>
</dbReference>
<gene>
    <name evidence="2" type="ORF">CBF35_05390</name>
</gene>
<keyword evidence="1" id="KW-0472">Membrane</keyword>
<name>A0A429ZSK8_9ENTE</name>
<dbReference type="Pfam" id="PF16938">
    <property type="entry name" value="Phage_holin_Dp1"/>
    <property type="match status" value="1"/>
</dbReference>
<dbReference type="EMBL" id="NGJU01000006">
    <property type="protein sequence ID" value="RST96667.1"/>
    <property type="molecule type" value="Genomic_DNA"/>
</dbReference>
<accession>A0A429ZSK8</accession>
<dbReference type="AlphaFoldDB" id="A0A429ZSK8"/>
<dbReference type="RefSeq" id="WP_126778945.1">
    <property type="nucleotide sequence ID" value="NZ_NGJU01000006.1"/>
</dbReference>
<evidence type="ECO:0000313" key="2">
    <source>
        <dbReference type="EMBL" id="RST96667.1"/>
    </source>
</evidence>
<sequence length="75" mass="8112">MKLKNNSYDTLKWVALIALPAVTVFISTVGEPLGWSFTNTALIVLPAVSVLLGALLQTSTAKFNQSDDYPSRKGE</sequence>
<proteinExistence type="predicted"/>
<keyword evidence="1" id="KW-1133">Transmembrane helix</keyword>
<reference evidence="2 3" key="1">
    <citation type="submission" date="2017-05" db="EMBL/GenBank/DDBJ databases">
        <title>Vagococcus spp. assemblies.</title>
        <authorList>
            <person name="Gulvik C.A."/>
        </authorList>
    </citation>
    <scope>NUCLEOTIDE SEQUENCE [LARGE SCALE GENOMIC DNA]</scope>
    <source>
        <strain evidence="2 3">NCFB 2777</strain>
    </source>
</reference>
<protein>
    <recommendedName>
        <fullName evidence="4">Holin</fullName>
    </recommendedName>
</protein>
<dbReference type="GeneID" id="98567797"/>
<evidence type="ECO:0000313" key="3">
    <source>
        <dbReference type="Proteomes" id="UP000287239"/>
    </source>
</evidence>
<feature type="transmembrane region" description="Helical" evidence="1">
    <location>
        <begin position="12"/>
        <end position="30"/>
    </location>
</feature>
<feature type="transmembrane region" description="Helical" evidence="1">
    <location>
        <begin position="36"/>
        <end position="56"/>
    </location>
</feature>
<dbReference type="OrthoDB" id="1972048at2"/>
<organism evidence="2 3">
    <name type="scientific">Vagococcus salmoninarum</name>
    <dbReference type="NCBI Taxonomy" id="2739"/>
    <lineage>
        <taxon>Bacteria</taxon>
        <taxon>Bacillati</taxon>
        <taxon>Bacillota</taxon>
        <taxon>Bacilli</taxon>
        <taxon>Lactobacillales</taxon>
        <taxon>Enterococcaceae</taxon>
        <taxon>Vagococcus</taxon>
    </lineage>
</organism>
<keyword evidence="3" id="KW-1185">Reference proteome</keyword>
<keyword evidence="1" id="KW-0812">Transmembrane</keyword>